<evidence type="ECO:0000313" key="12">
    <source>
        <dbReference type="Proteomes" id="UP000318825"/>
    </source>
</evidence>
<keyword evidence="9 10" id="KW-0472">Membrane</keyword>
<sequence length="113" mass="12337">MSPTRRKNLKIIVPCIAVIGIMLGLVAYSPTLYRLFCAATGYGGTTQRTASGSDAGSQRMITVRFDANVAPGLPWRFEPEQNEVKVRLGETNSCFSRPRTSAIKRSSVTRPST</sequence>
<comment type="similarity">
    <text evidence="3">Belongs to the COX11/CtaG family.</text>
</comment>
<keyword evidence="5 10" id="KW-0812">Transmembrane</keyword>
<dbReference type="InterPro" id="IPR023471">
    <property type="entry name" value="CtaG/Cox11_dom_sf"/>
</dbReference>
<dbReference type="GO" id="GO:0005507">
    <property type="term" value="F:copper ion binding"/>
    <property type="evidence" value="ECO:0007669"/>
    <property type="project" value="InterPro"/>
</dbReference>
<evidence type="ECO:0000256" key="9">
    <source>
        <dbReference type="ARBA" id="ARBA00023136"/>
    </source>
</evidence>
<evidence type="ECO:0000256" key="4">
    <source>
        <dbReference type="ARBA" id="ARBA00015384"/>
    </source>
</evidence>
<dbReference type="GO" id="GO:0005886">
    <property type="term" value="C:plasma membrane"/>
    <property type="evidence" value="ECO:0007669"/>
    <property type="project" value="UniProtKB-SubCell"/>
</dbReference>
<comment type="caution">
    <text evidence="11">The sequence shown here is derived from an EMBL/GenBank/DDBJ whole genome shotgun (WGS) entry which is preliminary data.</text>
</comment>
<protein>
    <recommendedName>
        <fullName evidence="4">Cytochrome c oxidase assembly protein CtaG</fullName>
    </recommendedName>
</protein>
<dbReference type="AlphaFoldDB" id="A0A4Y3WC41"/>
<evidence type="ECO:0000256" key="6">
    <source>
        <dbReference type="ARBA" id="ARBA00022968"/>
    </source>
</evidence>
<evidence type="ECO:0000256" key="8">
    <source>
        <dbReference type="ARBA" id="ARBA00023008"/>
    </source>
</evidence>
<evidence type="ECO:0000256" key="10">
    <source>
        <dbReference type="SAM" id="Phobius"/>
    </source>
</evidence>
<dbReference type="PANTHER" id="PTHR21320:SF3">
    <property type="entry name" value="CYTOCHROME C OXIDASE ASSEMBLY PROTEIN COX11, MITOCHONDRIAL-RELATED"/>
    <property type="match status" value="1"/>
</dbReference>
<evidence type="ECO:0000256" key="7">
    <source>
        <dbReference type="ARBA" id="ARBA00022989"/>
    </source>
</evidence>
<evidence type="ECO:0000256" key="3">
    <source>
        <dbReference type="ARBA" id="ARBA00009620"/>
    </source>
</evidence>
<feature type="transmembrane region" description="Helical" evidence="10">
    <location>
        <begin position="12"/>
        <end position="33"/>
    </location>
</feature>
<dbReference type="Proteomes" id="UP000318825">
    <property type="component" value="Unassembled WGS sequence"/>
</dbReference>
<keyword evidence="8" id="KW-0186">Copper</keyword>
<name>A0A4Y3WC41_NITWI</name>
<gene>
    <name evidence="11" type="ORF">NWI01_13210</name>
</gene>
<evidence type="ECO:0000313" key="11">
    <source>
        <dbReference type="EMBL" id="GEC15429.1"/>
    </source>
</evidence>
<dbReference type="Gene3D" id="2.60.370.10">
    <property type="entry name" value="Ctag/Cox11"/>
    <property type="match status" value="1"/>
</dbReference>
<keyword evidence="7 10" id="KW-1133">Transmembrane helix</keyword>
<dbReference type="PANTHER" id="PTHR21320">
    <property type="entry name" value="CYTOCHROME C OXIDASE ASSEMBLY PROTEIN COX11-RELATED"/>
    <property type="match status" value="1"/>
</dbReference>
<reference evidence="11 12" key="1">
    <citation type="submission" date="2019-06" db="EMBL/GenBank/DDBJ databases">
        <title>Whole genome shotgun sequence of Nitrobacter winogradskyi NBRC 14297.</title>
        <authorList>
            <person name="Hosoyama A."/>
            <person name="Uohara A."/>
            <person name="Ohji S."/>
            <person name="Ichikawa N."/>
        </authorList>
    </citation>
    <scope>NUCLEOTIDE SEQUENCE [LARGE SCALE GENOMIC DNA]</scope>
    <source>
        <strain evidence="11 12">NBRC 14297</strain>
    </source>
</reference>
<evidence type="ECO:0000256" key="1">
    <source>
        <dbReference type="ARBA" id="ARBA00004007"/>
    </source>
</evidence>
<comment type="subcellular location">
    <subcellularLocation>
        <location evidence="2">Cell inner membrane</location>
        <topology evidence="2">Single-pass type II membrane protein</topology>
        <orientation evidence="2">Periplasmic side</orientation>
    </subcellularLocation>
</comment>
<keyword evidence="6" id="KW-0735">Signal-anchor</keyword>
<comment type="function">
    <text evidence="1">Exerts its effect at some terminal stage of cytochrome c oxidase synthesis, probably by being involved in the insertion of the copper B into subunit I.</text>
</comment>
<evidence type="ECO:0000256" key="2">
    <source>
        <dbReference type="ARBA" id="ARBA00004382"/>
    </source>
</evidence>
<organism evidence="11 12">
    <name type="scientific">Nitrobacter winogradskyi</name>
    <name type="common">Nitrobacter agilis</name>
    <dbReference type="NCBI Taxonomy" id="913"/>
    <lineage>
        <taxon>Bacteria</taxon>
        <taxon>Pseudomonadati</taxon>
        <taxon>Pseudomonadota</taxon>
        <taxon>Alphaproteobacteria</taxon>
        <taxon>Hyphomicrobiales</taxon>
        <taxon>Nitrobacteraceae</taxon>
        <taxon>Nitrobacter</taxon>
    </lineage>
</organism>
<proteinExistence type="inferred from homology"/>
<evidence type="ECO:0000256" key="5">
    <source>
        <dbReference type="ARBA" id="ARBA00022692"/>
    </source>
</evidence>
<dbReference type="SUPFAM" id="SSF110111">
    <property type="entry name" value="Ctag/Cox11"/>
    <property type="match status" value="1"/>
</dbReference>
<accession>A0A4Y3WC41</accession>
<dbReference type="EMBL" id="BJNF01000029">
    <property type="protein sequence ID" value="GEC15429.1"/>
    <property type="molecule type" value="Genomic_DNA"/>
</dbReference>
<dbReference type="RefSeq" id="WP_253356581.1">
    <property type="nucleotide sequence ID" value="NZ_BJNF01000029.1"/>
</dbReference>
<dbReference type="InterPro" id="IPR007533">
    <property type="entry name" value="Cyt_c_oxidase_assmbl_CtaG"/>
</dbReference>
<dbReference type="Pfam" id="PF04442">
    <property type="entry name" value="CtaG_Cox11"/>
    <property type="match status" value="1"/>
</dbReference>